<feature type="signal peptide" evidence="1">
    <location>
        <begin position="1"/>
        <end position="20"/>
    </location>
</feature>
<dbReference type="EMBL" id="JH921449">
    <property type="protein sequence ID" value="EKD13461.1"/>
    <property type="molecule type" value="Genomic_DNA"/>
</dbReference>
<keyword evidence="3" id="KW-0378">Hydrolase</keyword>
<evidence type="ECO:0000256" key="1">
    <source>
        <dbReference type="SAM" id="SignalP"/>
    </source>
</evidence>
<evidence type="ECO:0000313" key="4">
    <source>
        <dbReference type="Proteomes" id="UP000006753"/>
    </source>
</evidence>
<dbReference type="OrthoDB" id="2107166at2759"/>
<proteinExistence type="predicted"/>
<keyword evidence="4" id="KW-1185">Reference proteome</keyword>
<dbReference type="GeneID" id="18764114"/>
<evidence type="ECO:0000259" key="2">
    <source>
        <dbReference type="PROSITE" id="PS51782"/>
    </source>
</evidence>
<sequence length="178" mass="18239">MARYSFYLLSAAASILPVFAQIGTNCNIVSTVIVVSGDTLGAIATANGVTVDQLAYVNSITNVNFIAVGQSISIPNPACQAPALPVTPPVTATCSQTSDPTYTVKSGDTLTIIAETKLGITLAALVASNPQIQNPDAIAVGDKLNVPLCAPPATSQAGGYTMDKAPTYKRSVKNRAVV</sequence>
<dbReference type="AlphaFoldDB" id="K1WKR9"/>
<evidence type="ECO:0000313" key="3">
    <source>
        <dbReference type="EMBL" id="EKD13461.1"/>
    </source>
</evidence>
<dbReference type="RefSeq" id="XP_007296068.1">
    <property type="nucleotide sequence ID" value="XM_007296006.1"/>
</dbReference>
<dbReference type="InParanoid" id="K1WKR9"/>
<accession>K1WKR9</accession>
<name>K1WKR9_MARBU</name>
<protein>
    <submittedName>
        <fullName evidence="3">Putative cell wall-associated hydrolase</fullName>
    </submittedName>
</protein>
<dbReference type="KEGG" id="mbe:MBM_08179"/>
<dbReference type="InterPro" id="IPR018392">
    <property type="entry name" value="LysM"/>
</dbReference>
<feature type="domain" description="LysM" evidence="2">
    <location>
        <begin position="100"/>
        <end position="146"/>
    </location>
</feature>
<dbReference type="PROSITE" id="PS51782">
    <property type="entry name" value="LYSM"/>
    <property type="match status" value="2"/>
</dbReference>
<dbReference type="Proteomes" id="UP000006753">
    <property type="component" value="Unassembled WGS sequence"/>
</dbReference>
<dbReference type="HOGENOM" id="CLU_1510932_0_0_1"/>
<reference evidence="3 4" key="1">
    <citation type="journal article" date="2012" name="BMC Genomics">
        <title>Sequencing the genome of Marssonina brunnea reveals fungus-poplar co-evolution.</title>
        <authorList>
            <person name="Zhu S."/>
            <person name="Cao Y.-Z."/>
            <person name="Jiang C."/>
            <person name="Tan B.-Y."/>
            <person name="Wang Z."/>
            <person name="Feng S."/>
            <person name="Zhang L."/>
            <person name="Su X.-H."/>
            <person name="Brejova B."/>
            <person name="Vinar T."/>
            <person name="Xu M."/>
            <person name="Wang M.-X."/>
            <person name="Zhang S.-G."/>
            <person name="Huang M.-R."/>
            <person name="Wu R."/>
            <person name="Zhou Y."/>
        </authorList>
    </citation>
    <scope>NUCLEOTIDE SEQUENCE [LARGE SCALE GENOMIC DNA]</scope>
    <source>
        <strain evidence="3 4">MB_m1</strain>
    </source>
</reference>
<dbReference type="CDD" id="cd00118">
    <property type="entry name" value="LysM"/>
    <property type="match status" value="2"/>
</dbReference>
<dbReference type="PANTHER" id="PTHR33734:SF22">
    <property type="entry name" value="MEMBRANE-BOUND LYTIC MUREIN TRANSGLYCOSYLASE D"/>
    <property type="match status" value="1"/>
</dbReference>
<dbReference type="Pfam" id="PF01476">
    <property type="entry name" value="LysM"/>
    <property type="match status" value="2"/>
</dbReference>
<gene>
    <name evidence="3" type="ORF">MBM_08179</name>
</gene>
<dbReference type="InterPro" id="IPR036779">
    <property type="entry name" value="LysM_dom_sf"/>
</dbReference>
<dbReference type="SMART" id="SM00257">
    <property type="entry name" value="LysM"/>
    <property type="match status" value="2"/>
</dbReference>
<organism evidence="3 4">
    <name type="scientific">Marssonina brunnea f. sp. multigermtubi (strain MB_m1)</name>
    <name type="common">Marssonina leaf spot fungus</name>
    <dbReference type="NCBI Taxonomy" id="1072389"/>
    <lineage>
        <taxon>Eukaryota</taxon>
        <taxon>Fungi</taxon>
        <taxon>Dikarya</taxon>
        <taxon>Ascomycota</taxon>
        <taxon>Pezizomycotina</taxon>
        <taxon>Leotiomycetes</taxon>
        <taxon>Helotiales</taxon>
        <taxon>Drepanopezizaceae</taxon>
        <taxon>Drepanopeziza</taxon>
    </lineage>
</organism>
<dbReference type="Gene3D" id="3.10.350.10">
    <property type="entry name" value="LysM domain"/>
    <property type="match status" value="2"/>
</dbReference>
<feature type="chain" id="PRO_5003854821" evidence="1">
    <location>
        <begin position="21"/>
        <end position="178"/>
    </location>
</feature>
<dbReference type="SUPFAM" id="SSF54106">
    <property type="entry name" value="LysM domain"/>
    <property type="match status" value="2"/>
</dbReference>
<keyword evidence="1" id="KW-0732">Signal</keyword>
<feature type="domain" description="LysM" evidence="2">
    <location>
        <begin position="30"/>
        <end position="74"/>
    </location>
</feature>
<dbReference type="GO" id="GO:0016787">
    <property type="term" value="F:hydrolase activity"/>
    <property type="evidence" value="ECO:0007669"/>
    <property type="project" value="UniProtKB-KW"/>
</dbReference>
<dbReference type="PANTHER" id="PTHR33734">
    <property type="entry name" value="LYSM DOMAIN-CONTAINING GPI-ANCHORED PROTEIN 2"/>
    <property type="match status" value="1"/>
</dbReference>